<dbReference type="Gene3D" id="2.30.42.10">
    <property type="match status" value="1"/>
</dbReference>
<keyword evidence="4" id="KW-1133">Transmembrane helix</keyword>
<dbReference type="Proteomes" id="UP000248724">
    <property type="component" value="Unassembled WGS sequence"/>
</dbReference>
<accession>A0A2W6A6P6</accession>
<dbReference type="GO" id="GO:0006508">
    <property type="term" value="P:proteolysis"/>
    <property type="evidence" value="ECO:0007669"/>
    <property type="project" value="UniProtKB-KW"/>
</dbReference>
<dbReference type="SUPFAM" id="SSF50156">
    <property type="entry name" value="PDZ domain-like"/>
    <property type="match status" value="1"/>
</dbReference>
<dbReference type="GO" id="GO:0004252">
    <property type="term" value="F:serine-type endopeptidase activity"/>
    <property type="evidence" value="ECO:0007669"/>
    <property type="project" value="InterPro"/>
</dbReference>
<dbReference type="EMBL" id="QHBU01000219">
    <property type="protein sequence ID" value="PZR79184.1"/>
    <property type="molecule type" value="Genomic_DNA"/>
</dbReference>
<protein>
    <recommendedName>
        <fullName evidence="5">PDZ domain-containing protein</fullName>
    </recommendedName>
</protein>
<feature type="domain" description="PDZ" evidence="5">
    <location>
        <begin position="323"/>
        <end position="386"/>
    </location>
</feature>
<feature type="region of interest" description="Disordered" evidence="3">
    <location>
        <begin position="1"/>
        <end position="25"/>
    </location>
</feature>
<dbReference type="Pfam" id="PF13365">
    <property type="entry name" value="Trypsin_2"/>
    <property type="match status" value="1"/>
</dbReference>
<feature type="transmembrane region" description="Helical" evidence="4">
    <location>
        <begin position="80"/>
        <end position="102"/>
    </location>
</feature>
<dbReference type="CDD" id="cd06779">
    <property type="entry name" value="cpPDZ_Deg_HtrA-like"/>
    <property type="match status" value="1"/>
</dbReference>
<dbReference type="PANTHER" id="PTHR43343">
    <property type="entry name" value="PEPTIDASE S12"/>
    <property type="match status" value="1"/>
</dbReference>
<evidence type="ECO:0000259" key="5">
    <source>
        <dbReference type="PROSITE" id="PS50106"/>
    </source>
</evidence>
<evidence type="ECO:0000313" key="7">
    <source>
        <dbReference type="Proteomes" id="UP000248724"/>
    </source>
</evidence>
<dbReference type="SUPFAM" id="SSF50494">
    <property type="entry name" value="Trypsin-like serine proteases"/>
    <property type="match status" value="1"/>
</dbReference>
<reference evidence="6 7" key="1">
    <citation type="journal article" date="2017" name="Nature">
        <title>Atmospheric trace gases support primary production in Antarctic desert surface soil.</title>
        <authorList>
            <person name="Ji M."/>
            <person name="Greening C."/>
            <person name="Vanwonterghem I."/>
            <person name="Carere C.R."/>
            <person name="Bay S.K."/>
            <person name="Steen J.A."/>
            <person name="Montgomery K."/>
            <person name="Lines T."/>
            <person name="Beardall J."/>
            <person name="van Dorst J."/>
            <person name="Snape I."/>
            <person name="Stott M.B."/>
            <person name="Hugenholtz P."/>
            <person name="Ferrari B.C."/>
        </authorList>
    </citation>
    <scope>NUCLEOTIDE SEQUENCE [LARGE SCALE GENOMIC DNA]</scope>
    <source>
        <strain evidence="6">RRmetagenome_bin12</strain>
    </source>
</reference>
<evidence type="ECO:0000313" key="6">
    <source>
        <dbReference type="EMBL" id="PZR79184.1"/>
    </source>
</evidence>
<sequence>MFPRSQVRARTRGGSLCPDREGAGRHARATIGAIDEIEGLFPPAPPPPPSGWRAQAPAYAYGQAEFGAPPTASPSRRRGWLGSIALLLVGLLIGAGVAFAALHDRGGASVAEVQVNGSPAKVPTVAAVDVANRLGPAVGTIIATLTGSSGLGSGFVIAKDSSLSYLVTNNHVVSGATSLHVVMPDGQQFAAKLVGADSLDDIAVVSVPSTGLPQATFGTSQSLTAGQPVIAIGSPLGDQGSVTVGVISALHRTITASGQAGSSSETLEDVLQTDASINPGNSGGPLADTAGNVVGVNVATAGNATNIGFSIPADLARYVAETLIAHKKVQHPFLGVGYYTSIQAIEQGTPFSGPGVLVRTVSPGTPAAQAAFQPNDILVAIDGVALDKGQTLGGLIQPHKVGDTITCTVRRGTQTLTLHATLEERPKT</sequence>
<keyword evidence="4" id="KW-0472">Membrane</keyword>
<dbReference type="PRINTS" id="PR00834">
    <property type="entry name" value="PROTEASES2C"/>
</dbReference>
<keyword evidence="4" id="KW-0812">Transmembrane</keyword>
<dbReference type="InterPro" id="IPR001478">
    <property type="entry name" value="PDZ"/>
</dbReference>
<comment type="caution">
    <text evidence="6">The sequence shown here is derived from an EMBL/GenBank/DDBJ whole genome shotgun (WGS) entry which is preliminary data.</text>
</comment>
<dbReference type="PROSITE" id="PS50106">
    <property type="entry name" value="PDZ"/>
    <property type="match status" value="1"/>
</dbReference>
<dbReference type="InterPro" id="IPR009003">
    <property type="entry name" value="Peptidase_S1_PA"/>
</dbReference>
<dbReference type="SMART" id="SM00228">
    <property type="entry name" value="PDZ"/>
    <property type="match status" value="1"/>
</dbReference>
<dbReference type="InterPro" id="IPR036034">
    <property type="entry name" value="PDZ_sf"/>
</dbReference>
<dbReference type="PANTHER" id="PTHR43343:SF3">
    <property type="entry name" value="PROTEASE DO-LIKE 8, CHLOROPLASTIC"/>
    <property type="match status" value="1"/>
</dbReference>
<dbReference type="AlphaFoldDB" id="A0A2W6A6P6"/>
<evidence type="ECO:0000256" key="1">
    <source>
        <dbReference type="ARBA" id="ARBA00022670"/>
    </source>
</evidence>
<keyword evidence="1" id="KW-0645">Protease</keyword>
<evidence type="ECO:0000256" key="4">
    <source>
        <dbReference type="SAM" id="Phobius"/>
    </source>
</evidence>
<evidence type="ECO:0000256" key="3">
    <source>
        <dbReference type="SAM" id="MobiDB-lite"/>
    </source>
</evidence>
<dbReference type="InterPro" id="IPR051201">
    <property type="entry name" value="Chloro_Bact_Ser_Proteases"/>
</dbReference>
<gene>
    <name evidence="6" type="ORF">DLM65_11355</name>
</gene>
<organism evidence="6 7">
    <name type="scientific">Candidatus Aeolococcus gillhamiae</name>
    <dbReference type="NCBI Taxonomy" id="3127015"/>
    <lineage>
        <taxon>Bacteria</taxon>
        <taxon>Bacillati</taxon>
        <taxon>Candidatus Dormiibacterota</taxon>
        <taxon>Candidatus Dormibacteria</taxon>
        <taxon>Candidatus Aeolococcales</taxon>
        <taxon>Candidatus Aeolococcaceae</taxon>
        <taxon>Candidatus Aeolococcus</taxon>
    </lineage>
</organism>
<name>A0A2W6A6P6_9BACT</name>
<evidence type="ECO:0000256" key="2">
    <source>
        <dbReference type="ARBA" id="ARBA00022801"/>
    </source>
</evidence>
<keyword evidence="2" id="KW-0378">Hydrolase</keyword>
<proteinExistence type="predicted"/>
<dbReference type="Pfam" id="PF13180">
    <property type="entry name" value="PDZ_2"/>
    <property type="match status" value="1"/>
</dbReference>
<dbReference type="InterPro" id="IPR001940">
    <property type="entry name" value="Peptidase_S1C"/>
</dbReference>
<dbReference type="Gene3D" id="2.40.10.120">
    <property type="match status" value="1"/>
</dbReference>